<evidence type="ECO:0000313" key="3">
    <source>
        <dbReference type="Proteomes" id="UP000638918"/>
    </source>
</evidence>
<dbReference type="Proteomes" id="UP000638918">
    <property type="component" value="Unassembled WGS sequence"/>
</dbReference>
<evidence type="ECO:0000256" key="1">
    <source>
        <dbReference type="SAM" id="Phobius"/>
    </source>
</evidence>
<keyword evidence="1" id="KW-1133">Transmembrane helix</keyword>
<keyword evidence="1" id="KW-0812">Transmembrane</keyword>
<gene>
    <name evidence="2" type="ORF">H9656_06045</name>
</gene>
<name>A0ABR8QZI5_9CAUL</name>
<proteinExistence type="predicted"/>
<reference evidence="2 3" key="1">
    <citation type="submission" date="2020-08" db="EMBL/GenBank/DDBJ databases">
        <title>A Genomic Blueprint of the Chicken Gut Microbiome.</title>
        <authorList>
            <person name="Gilroy R."/>
            <person name="Ravi A."/>
            <person name="Getino M."/>
            <person name="Pursley I."/>
            <person name="Horton D.L."/>
            <person name="Alikhan N.-F."/>
            <person name="Baker D."/>
            <person name="Gharbi K."/>
            <person name="Hall N."/>
            <person name="Watson M."/>
            <person name="Adriaenssens E.M."/>
            <person name="Foster-Nyarko E."/>
            <person name="Jarju S."/>
            <person name="Secka A."/>
            <person name="Antonio M."/>
            <person name="Oren A."/>
            <person name="Chaudhuri R."/>
            <person name="La Ragione R.M."/>
            <person name="Hildebrand F."/>
            <person name="Pallen M.J."/>
        </authorList>
    </citation>
    <scope>NUCLEOTIDE SEQUENCE [LARGE SCALE GENOMIC DNA]</scope>
    <source>
        <strain evidence="2 3">Sa3CVA3</strain>
    </source>
</reference>
<feature type="transmembrane region" description="Helical" evidence="1">
    <location>
        <begin position="27"/>
        <end position="47"/>
    </location>
</feature>
<sequence>MVVVLCSSGESVLTQDRASGPPVTTTYHGFAVAAYLRVFITALIMRVKSAFKNGLFRRHGEGGLLLLDHLAHFADAFGALRRALVAGEDVLRAAGAPLDGESDITLAETVTVANVQGEAPGT</sequence>
<keyword evidence="1" id="KW-0472">Membrane</keyword>
<comment type="caution">
    <text evidence="2">The sequence shown here is derived from an EMBL/GenBank/DDBJ whole genome shotgun (WGS) entry which is preliminary data.</text>
</comment>
<keyword evidence="3" id="KW-1185">Reference proteome</keyword>
<accession>A0ABR8QZI5</accession>
<organism evidence="2 3">
    <name type="scientific">Brevundimonas guildfordensis</name>
    <dbReference type="NCBI Taxonomy" id="2762241"/>
    <lineage>
        <taxon>Bacteria</taxon>
        <taxon>Pseudomonadati</taxon>
        <taxon>Pseudomonadota</taxon>
        <taxon>Alphaproteobacteria</taxon>
        <taxon>Caulobacterales</taxon>
        <taxon>Caulobacteraceae</taxon>
        <taxon>Brevundimonas</taxon>
    </lineage>
</organism>
<dbReference type="EMBL" id="JACSQU010000001">
    <property type="protein sequence ID" value="MBD7940939.1"/>
    <property type="molecule type" value="Genomic_DNA"/>
</dbReference>
<protein>
    <submittedName>
        <fullName evidence="2">Uncharacterized protein</fullName>
    </submittedName>
</protein>
<evidence type="ECO:0000313" key="2">
    <source>
        <dbReference type="EMBL" id="MBD7940939.1"/>
    </source>
</evidence>